<evidence type="ECO:0000256" key="15">
    <source>
        <dbReference type="PIRSR" id="PIRSR001191-1"/>
    </source>
</evidence>
<feature type="binding site" evidence="17">
    <location>
        <position position="174"/>
    </location>
    <ligand>
        <name>Zn(2+)</name>
        <dbReference type="ChEBI" id="CHEBI:29105"/>
        <label>1</label>
    </ligand>
</feature>
<evidence type="ECO:0000256" key="14">
    <source>
        <dbReference type="ARBA" id="ARBA00023157"/>
    </source>
</evidence>
<feature type="binding site" evidence="17">
    <location>
        <position position="242"/>
    </location>
    <ligand>
        <name>Zn(2+)</name>
        <dbReference type="ChEBI" id="CHEBI:29105"/>
        <label>2</label>
        <note>catalytic</note>
    </ligand>
</feature>
<gene>
    <name evidence="23" type="primary">mmp20a</name>
</gene>
<evidence type="ECO:0000256" key="9">
    <source>
        <dbReference type="ARBA" id="ARBA00022801"/>
    </source>
</evidence>
<feature type="binding site" evidence="16">
    <location>
        <position position="228"/>
    </location>
    <ligand>
        <name>Zn(2+)</name>
        <dbReference type="ChEBI" id="CHEBI:29105"/>
        <label>2</label>
        <note>catalytic</note>
    </ligand>
</feature>
<dbReference type="FunFam" id="2.110.10.10:FF:000002">
    <property type="entry name" value="Matrix metallopeptidase 3"/>
    <property type="match status" value="1"/>
</dbReference>
<dbReference type="SMART" id="SM00235">
    <property type="entry name" value="ZnMc"/>
    <property type="match status" value="1"/>
</dbReference>
<reference evidence="23" key="4">
    <citation type="submission" date="2025-08" db="UniProtKB">
        <authorList>
            <consortium name="Ensembl"/>
        </authorList>
    </citation>
    <scope>IDENTIFICATION</scope>
</reference>
<comment type="cofactor">
    <cofactor evidence="17">
        <name>Ca(2+)</name>
        <dbReference type="ChEBI" id="CHEBI:29108"/>
    </cofactor>
    <text evidence="17">Can bind about 5 Ca(2+) ions per subunit.</text>
</comment>
<reference evidence="24" key="1">
    <citation type="journal article" date="2014" name="Science">
        <title>Nonhuman genetics. Genomic basis for the convergent evolution of electric organs.</title>
        <authorList>
            <person name="Gallant J.R."/>
            <person name="Traeger L.L."/>
            <person name="Volkening J.D."/>
            <person name="Moffett H."/>
            <person name="Chen P.H."/>
            <person name="Novina C.D."/>
            <person name="Phillips G.N.Jr."/>
            <person name="Anand R."/>
            <person name="Wells G.B."/>
            <person name="Pinch M."/>
            <person name="Guth R."/>
            <person name="Unguez G.A."/>
            <person name="Albert J.S."/>
            <person name="Zakon H.H."/>
            <person name="Samanta M.P."/>
            <person name="Sussman M.R."/>
        </authorList>
    </citation>
    <scope>NUCLEOTIDE SEQUENCE [LARGE SCALE GENOMIC DNA]</scope>
</reference>
<dbReference type="PROSITE" id="PS51642">
    <property type="entry name" value="HEMOPEXIN_2"/>
    <property type="match status" value="2"/>
</dbReference>
<dbReference type="Gene3D" id="2.110.10.10">
    <property type="entry name" value="Hemopexin-like domain"/>
    <property type="match status" value="1"/>
</dbReference>
<feature type="binding site" evidence="17">
    <location>
        <position position="338"/>
    </location>
    <ligand>
        <name>Ca(2+)</name>
        <dbReference type="ChEBI" id="CHEBI:29108"/>
        <label>5</label>
    </ligand>
</feature>
<dbReference type="GO" id="GO:0030574">
    <property type="term" value="P:collagen catabolic process"/>
    <property type="evidence" value="ECO:0007669"/>
    <property type="project" value="TreeGrafter"/>
</dbReference>
<evidence type="ECO:0000256" key="11">
    <source>
        <dbReference type="ARBA" id="ARBA00022837"/>
    </source>
</evidence>
<dbReference type="PANTHER" id="PTHR10201:SF297">
    <property type="entry name" value="MATRIX METALLOPROTEINASE-20"/>
    <property type="match status" value="1"/>
</dbReference>
<comment type="cofactor">
    <cofactor evidence="17">
        <name>Zn(2+)</name>
        <dbReference type="ChEBI" id="CHEBI:29105"/>
    </cofactor>
    <text evidence="17">Binds 2 Zn(2+) ions per subunit.</text>
</comment>
<evidence type="ECO:0000313" key="23">
    <source>
        <dbReference type="Ensembl" id="ENSEEEP00000000699.2"/>
    </source>
</evidence>
<dbReference type="Pfam" id="PF00045">
    <property type="entry name" value="Hemopexin"/>
    <property type="match status" value="1"/>
</dbReference>
<comment type="similarity">
    <text evidence="2">Belongs to the peptidase M10A family.</text>
</comment>
<dbReference type="InterPro" id="IPR036375">
    <property type="entry name" value="Hemopexin-like_dom_sf"/>
</dbReference>
<keyword evidence="6 16" id="KW-0479">Metal-binding</keyword>
<feature type="domain" description="Peptidase metallopeptidase" evidence="22">
    <location>
        <begin position="109"/>
        <end position="270"/>
    </location>
</feature>
<feature type="disulfide bond" evidence="18">
    <location>
        <begin position="279"/>
        <end position="474"/>
    </location>
</feature>
<dbReference type="CDD" id="cd00094">
    <property type="entry name" value="HX"/>
    <property type="match status" value="1"/>
</dbReference>
<evidence type="ECO:0000256" key="19">
    <source>
        <dbReference type="PIRSR" id="PIRSR621190-4"/>
    </source>
</evidence>
<evidence type="ECO:0000256" key="16">
    <source>
        <dbReference type="PIRSR" id="PIRSR001191-2"/>
    </source>
</evidence>
<evidence type="ECO:0000259" key="22">
    <source>
        <dbReference type="SMART" id="SM00235"/>
    </source>
</evidence>
<evidence type="ECO:0000256" key="5">
    <source>
        <dbReference type="ARBA" id="ARBA00022670"/>
    </source>
</evidence>
<dbReference type="InterPro" id="IPR033739">
    <property type="entry name" value="M10A_MMP"/>
</dbReference>
<keyword evidence="7 21" id="KW-0732">Signal</keyword>
<feature type="binding site" evidence="17">
    <location>
        <position position="200"/>
    </location>
    <ligand>
        <name>Zn(2+)</name>
        <dbReference type="ChEBI" id="CHEBI:29105"/>
        <label>1</label>
    </ligand>
</feature>
<feature type="binding site" evidence="17">
    <location>
        <position position="196"/>
    </location>
    <ligand>
        <name>Ca(2+)</name>
        <dbReference type="ChEBI" id="CHEBI:29108"/>
        <label>2</label>
    </ligand>
</feature>
<keyword evidence="4" id="KW-0272">Extracellular matrix</keyword>
<evidence type="ECO:0000256" key="13">
    <source>
        <dbReference type="ARBA" id="ARBA00023145"/>
    </source>
</evidence>
<keyword evidence="12" id="KW-0482">Metalloprotease</keyword>
<accession>A0A4W4DNS4</accession>
<feature type="binding site" evidence="17">
    <location>
        <position position="128"/>
    </location>
    <ligand>
        <name>Ca(2+)</name>
        <dbReference type="ChEBI" id="CHEBI:29108"/>
        <label>1</label>
    </ligand>
</feature>
<dbReference type="SUPFAM" id="SSF55486">
    <property type="entry name" value="Metalloproteases ('zincins'), catalytic domain"/>
    <property type="match status" value="1"/>
</dbReference>
<proteinExistence type="inferred from homology"/>
<feature type="binding site" evidence="17">
    <location>
        <position position="179"/>
    </location>
    <ligand>
        <name>Ca(2+)</name>
        <dbReference type="ChEBI" id="CHEBI:29108"/>
        <label>3</label>
    </ligand>
</feature>
<evidence type="ECO:0000256" key="8">
    <source>
        <dbReference type="ARBA" id="ARBA00022737"/>
    </source>
</evidence>
<feature type="binding site" evidence="17">
    <location>
        <position position="180"/>
    </location>
    <ligand>
        <name>Ca(2+)</name>
        <dbReference type="ChEBI" id="CHEBI:29108"/>
        <label>3</label>
    </ligand>
</feature>
<organism evidence="23 24">
    <name type="scientific">Electrophorus electricus</name>
    <name type="common">Electric eel</name>
    <name type="synonym">Gymnotus electricus</name>
    <dbReference type="NCBI Taxonomy" id="8005"/>
    <lineage>
        <taxon>Eukaryota</taxon>
        <taxon>Metazoa</taxon>
        <taxon>Chordata</taxon>
        <taxon>Craniata</taxon>
        <taxon>Vertebrata</taxon>
        <taxon>Euteleostomi</taxon>
        <taxon>Actinopterygii</taxon>
        <taxon>Neopterygii</taxon>
        <taxon>Teleostei</taxon>
        <taxon>Ostariophysi</taxon>
        <taxon>Gymnotiformes</taxon>
        <taxon>Gymnotoidei</taxon>
        <taxon>Gymnotidae</taxon>
        <taxon>Electrophorus</taxon>
    </lineage>
</organism>
<dbReference type="PANTHER" id="PTHR10201">
    <property type="entry name" value="MATRIX METALLOPROTEINASE"/>
    <property type="match status" value="1"/>
</dbReference>
<evidence type="ECO:0000256" key="17">
    <source>
        <dbReference type="PIRSR" id="PIRSR621190-2"/>
    </source>
</evidence>
<dbReference type="GO" id="GO:0030198">
    <property type="term" value="P:extracellular matrix organization"/>
    <property type="evidence" value="ECO:0007669"/>
    <property type="project" value="TreeGrafter"/>
</dbReference>
<dbReference type="GO" id="GO:0005615">
    <property type="term" value="C:extracellular space"/>
    <property type="evidence" value="ECO:0007669"/>
    <property type="project" value="TreeGrafter"/>
</dbReference>
<dbReference type="InterPro" id="IPR024079">
    <property type="entry name" value="MetalloPept_cat_dom_sf"/>
</dbReference>
<feature type="binding site" evidence="17">
    <location>
        <position position="336"/>
    </location>
    <ligand>
        <name>Ca(2+)</name>
        <dbReference type="ChEBI" id="CHEBI:29108"/>
        <label>4</label>
    </ligand>
</feature>
<dbReference type="InterPro" id="IPR006026">
    <property type="entry name" value="Peptidase_Metallo"/>
</dbReference>
<reference evidence="23" key="3">
    <citation type="submission" date="2020-05" db="EMBL/GenBank/DDBJ databases">
        <title>Electrophorus electricus (electric eel) genome, fEleEle1, primary haplotype.</title>
        <authorList>
            <person name="Myers G."/>
            <person name="Meyer A."/>
            <person name="Fedrigo O."/>
            <person name="Formenti G."/>
            <person name="Rhie A."/>
            <person name="Tracey A."/>
            <person name="Sims Y."/>
            <person name="Jarvis E.D."/>
        </authorList>
    </citation>
    <scope>NUCLEOTIDE SEQUENCE [LARGE SCALE GENOMIC DNA]</scope>
</reference>
<keyword evidence="8" id="KW-0677">Repeat</keyword>
<evidence type="ECO:0000256" key="1">
    <source>
        <dbReference type="ARBA" id="ARBA00004498"/>
    </source>
</evidence>
<dbReference type="GeneTree" id="ENSGT00940000160903"/>
<feature type="binding site" evidence="17">
    <location>
        <position position="198"/>
    </location>
    <ligand>
        <name>Ca(2+)</name>
        <dbReference type="ChEBI" id="CHEBI:29108"/>
        <label>2</label>
    </ligand>
</feature>
<name>A0A4W4DNS4_ELEEL</name>
<evidence type="ECO:0000256" key="2">
    <source>
        <dbReference type="ARBA" id="ARBA00010370"/>
    </source>
</evidence>
<feature type="binding site" evidence="17">
    <location>
        <position position="172"/>
    </location>
    <ligand>
        <name>Zn(2+)</name>
        <dbReference type="ChEBI" id="CHEBI:29105"/>
        <label>1</label>
    </ligand>
</feature>
<dbReference type="InterPro" id="IPR001818">
    <property type="entry name" value="Pept_M10_metallopeptidase"/>
</dbReference>
<dbReference type="Ensembl" id="ENSEEET00000000715.2">
    <property type="protein sequence ID" value="ENSEEEP00000000699.2"/>
    <property type="gene ID" value="ENSEEEG00000000345.2"/>
</dbReference>
<dbReference type="GO" id="GO:0031012">
    <property type="term" value="C:extracellular matrix"/>
    <property type="evidence" value="ECO:0007669"/>
    <property type="project" value="InterPro"/>
</dbReference>
<dbReference type="Proteomes" id="UP000314983">
    <property type="component" value="Chromosome 15"/>
</dbReference>
<feature type="chain" id="PRO_5044272968" description="Peptidase metallopeptidase domain-containing protein" evidence="21">
    <location>
        <begin position="23"/>
        <end position="474"/>
    </location>
</feature>
<protein>
    <recommendedName>
        <fullName evidence="22">Peptidase metallopeptidase domain-containing protein</fullName>
    </recommendedName>
</protein>
<keyword evidence="13" id="KW-0865">Zymogen</keyword>
<feature type="binding site" evidence="17">
    <location>
        <position position="162"/>
    </location>
    <ligand>
        <name>Ca(2+)</name>
        <dbReference type="ChEBI" id="CHEBI:29108"/>
        <label>2</label>
    </ligand>
</feature>
<feature type="binding site" evidence="17">
    <location>
        <position position="187"/>
    </location>
    <ligand>
        <name>Zn(2+)</name>
        <dbReference type="ChEBI" id="CHEBI:29105"/>
        <label>1</label>
    </ligand>
</feature>
<feature type="binding site" evidence="17">
    <location>
        <position position="388"/>
    </location>
    <ligand>
        <name>Ca(2+)</name>
        <dbReference type="ChEBI" id="CHEBI:29108"/>
        <label>5</label>
    </ligand>
</feature>
<evidence type="ECO:0000256" key="7">
    <source>
        <dbReference type="ARBA" id="ARBA00022729"/>
    </source>
</evidence>
<dbReference type="InterPro" id="IPR018487">
    <property type="entry name" value="Hemopexin-like_repeat"/>
</dbReference>
<dbReference type="SMART" id="SM00120">
    <property type="entry name" value="HX"/>
    <property type="match status" value="4"/>
</dbReference>
<feature type="repeat" description="Hemopexin" evidence="20">
    <location>
        <begin position="382"/>
        <end position="430"/>
    </location>
</feature>
<evidence type="ECO:0000256" key="18">
    <source>
        <dbReference type="PIRSR" id="PIRSR621190-3"/>
    </source>
</evidence>
<keyword evidence="14 18" id="KW-1015">Disulfide bond</keyword>
<evidence type="ECO:0000256" key="3">
    <source>
        <dbReference type="ARBA" id="ARBA00022525"/>
    </source>
</evidence>
<dbReference type="Pfam" id="PF01471">
    <property type="entry name" value="PG_binding_1"/>
    <property type="match status" value="1"/>
</dbReference>
<evidence type="ECO:0000256" key="4">
    <source>
        <dbReference type="ARBA" id="ARBA00022530"/>
    </source>
</evidence>
<dbReference type="PRINTS" id="PR00138">
    <property type="entry name" value="MATRIXIN"/>
</dbReference>
<dbReference type="FunFam" id="3.40.390.10:FF:000007">
    <property type="entry name" value="Collagenase 3"/>
    <property type="match status" value="1"/>
</dbReference>
<feature type="binding site" evidence="17">
    <location>
        <position position="205"/>
    </location>
    <ligand>
        <name>Ca(2+)</name>
        <dbReference type="ChEBI" id="CHEBI:29108"/>
        <label>3</label>
    </ligand>
</feature>
<evidence type="ECO:0000256" key="12">
    <source>
        <dbReference type="ARBA" id="ARBA00023049"/>
    </source>
</evidence>
<keyword evidence="5" id="KW-0645">Protease</keyword>
<evidence type="ECO:0000256" key="20">
    <source>
        <dbReference type="PROSITE-ProRule" id="PRU01011"/>
    </source>
</evidence>
<reference evidence="24" key="2">
    <citation type="journal article" date="2017" name="Sci. Adv.">
        <title>A tail of two voltages: Proteomic comparison of the three electric organs of the electric eel.</title>
        <authorList>
            <person name="Traeger L.L."/>
            <person name="Sabat G."/>
            <person name="Barrett-Wilt G.A."/>
            <person name="Wells G.B."/>
            <person name="Sussman M.R."/>
        </authorList>
    </citation>
    <scope>NUCLEOTIDE SEQUENCE [LARGE SCALE GENOMIC DNA]</scope>
</reference>
<feature type="binding site" evidence="17">
    <location>
        <position position="205"/>
    </location>
    <ligand>
        <name>Ca(2+)</name>
        <dbReference type="ChEBI" id="CHEBI:29108"/>
        <label>1</label>
    </ligand>
</feature>
<keyword evidence="24" id="KW-1185">Reference proteome</keyword>
<dbReference type="InterPro" id="IPR002477">
    <property type="entry name" value="Peptidoglycan-bd-like"/>
</dbReference>
<dbReference type="Gene3D" id="3.40.390.10">
    <property type="entry name" value="Collagenase (Catalytic Domain)"/>
    <property type="match status" value="1"/>
</dbReference>
<dbReference type="GO" id="GO:0006508">
    <property type="term" value="P:proteolysis"/>
    <property type="evidence" value="ECO:0007669"/>
    <property type="project" value="UniProtKB-KW"/>
</dbReference>
<evidence type="ECO:0000256" key="21">
    <source>
        <dbReference type="SAM" id="SignalP"/>
    </source>
</evidence>
<feature type="signal peptide" evidence="21">
    <location>
        <begin position="1"/>
        <end position="22"/>
    </location>
</feature>
<keyword evidence="11 17" id="KW-0106">Calcium</keyword>
<evidence type="ECO:0000256" key="6">
    <source>
        <dbReference type="ARBA" id="ARBA00022723"/>
    </source>
</evidence>
<feature type="binding site" description="in inhibited form" evidence="17">
    <location>
        <position position="96"/>
    </location>
    <ligand>
        <name>Zn(2+)</name>
        <dbReference type="ChEBI" id="CHEBI:29105"/>
        <label>2</label>
        <note>catalytic</note>
    </ligand>
</feature>
<feature type="binding site" evidence="17">
    <location>
        <position position="203"/>
    </location>
    <ligand>
        <name>Ca(2+)</name>
        <dbReference type="ChEBI" id="CHEBI:29108"/>
        <label>1</label>
    </ligand>
</feature>
<evidence type="ECO:0000256" key="10">
    <source>
        <dbReference type="ARBA" id="ARBA00022833"/>
    </source>
</evidence>
<feature type="modified residue" description="Phosphotyrosine; by PKDCC" evidence="19">
    <location>
        <position position="369"/>
    </location>
</feature>
<feature type="repeat" description="Hemopexin" evidence="20">
    <location>
        <begin position="332"/>
        <end position="380"/>
    </location>
</feature>
<dbReference type="SUPFAM" id="SSF50923">
    <property type="entry name" value="Hemopexin-like domain"/>
    <property type="match status" value="1"/>
</dbReference>
<reference evidence="23" key="5">
    <citation type="submission" date="2025-09" db="UniProtKB">
        <authorList>
            <consortium name="Ensembl"/>
        </authorList>
    </citation>
    <scope>IDENTIFICATION</scope>
</reference>
<feature type="binding site" evidence="17">
    <location>
        <position position="435"/>
    </location>
    <ligand>
        <name>Ca(2+)</name>
        <dbReference type="ChEBI" id="CHEBI:29108"/>
        <label>4</label>
    </ligand>
</feature>
<evidence type="ECO:0000313" key="24">
    <source>
        <dbReference type="Proteomes" id="UP000314983"/>
    </source>
</evidence>
<feature type="binding site" evidence="16">
    <location>
        <position position="224"/>
    </location>
    <ligand>
        <name>Zn(2+)</name>
        <dbReference type="ChEBI" id="CHEBI:29105"/>
        <label>2</label>
        <note>catalytic</note>
    </ligand>
</feature>
<feature type="binding site" evidence="16">
    <location>
        <position position="234"/>
    </location>
    <ligand>
        <name>Zn(2+)</name>
        <dbReference type="ChEBI" id="CHEBI:29105"/>
        <label>2</label>
        <note>catalytic</note>
    </ligand>
</feature>
<dbReference type="PIRSF" id="PIRSF001191">
    <property type="entry name" value="Peptidase_M10A_matrix"/>
    <property type="match status" value="1"/>
</dbReference>
<dbReference type="GO" id="GO:0004222">
    <property type="term" value="F:metalloendopeptidase activity"/>
    <property type="evidence" value="ECO:0007669"/>
    <property type="project" value="InterPro"/>
</dbReference>
<dbReference type="AlphaFoldDB" id="A0A4W4DNS4"/>
<dbReference type="InterPro" id="IPR000585">
    <property type="entry name" value="Hemopexin-like_dom"/>
</dbReference>
<feature type="active site" evidence="15">
    <location>
        <position position="225"/>
    </location>
</feature>
<dbReference type="InterPro" id="IPR021190">
    <property type="entry name" value="Pept_M10A"/>
</dbReference>
<dbReference type="InterPro" id="IPR036365">
    <property type="entry name" value="PGBD-like_sf"/>
</dbReference>
<dbReference type="Pfam" id="PF00413">
    <property type="entry name" value="Peptidase_M10"/>
    <property type="match status" value="1"/>
</dbReference>
<comment type="subcellular location">
    <subcellularLocation>
        <location evidence="1">Secreted</location>
        <location evidence="1">Extracellular space</location>
        <location evidence="1">Extracellular matrix</location>
    </subcellularLocation>
</comment>
<keyword evidence="10 16" id="KW-0862">Zinc</keyword>
<dbReference type="SUPFAM" id="SSF47090">
    <property type="entry name" value="PGBD-like"/>
    <property type="match status" value="1"/>
</dbReference>
<sequence>MGGLTSWISLLSWLVIADVMWSAPIPPESRPSSEDVQLAEEYLRQFYHLELSGSPRRKRHSEAMQEKMKEMQHFFGIAQSGVLDPHTLAIMKTDRCGVPDVENFSLHPGQPKWKNQTITYRIAKYTTDLRMEQVEAALHLAFKLWNEATPLDFIRVNDSKADIIISFTTKAHGDFFPFDGPKGVLAHAFPPGEGVGGDVHIDDDEVWTMDYSQSGYNLFTVAAHELGHSLGLSHSKDPDALMYPKYKTLHTAKYVLPRDDMLAIQALYGERLLLIPEKCHPGFSFDAVAVVGHEILFFKDRYVFYLWLRKTRRLYQTRLEDGPVSTFLPSVNSPVDAAYDLPLNAINVHFLYFLGPKYWVVHRLRMASYYGSIYEYGFPVRVKHIDAAVHIREYSKTYFFTGDEYYRYDETAGEMDPGFPRQIQADWPGIMGRIDAAFALRGIVHLFSGSKVFAFSPRHGRVLYVLNANAWLSC</sequence>
<feature type="binding site" evidence="17">
    <location>
        <position position="202"/>
    </location>
    <ligand>
        <name>Ca(2+)</name>
        <dbReference type="ChEBI" id="CHEBI:29108"/>
        <label>3</label>
    </ligand>
</feature>
<keyword evidence="9" id="KW-0378">Hydrolase</keyword>
<dbReference type="GO" id="GO:0008270">
    <property type="term" value="F:zinc ion binding"/>
    <property type="evidence" value="ECO:0007669"/>
    <property type="project" value="InterPro"/>
</dbReference>
<dbReference type="CDD" id="cd04278">
    <property type="entry name" value="ZnMc_MMP"/>
    <property type="match status" value="1"/>
</dbReference>
<feature type="binding site" evidence="17">
    <location>
        <position position="286"/>
    </location>
    <ligand>
        <name>Ca(2+)</name>
        <dbReference type="ChEBI" id="CHEBI:29108"/>
        <label>4</label>
    </ligand>
</feature>
<keyword evidence="3" id="KW-0964">Secreted</keyword>